<evidence type="ECO:0000313" key="2">
    <source>
        <dbReference type="EnsemblPlants" id="AET2Gv20318200.1"/>
    </source>
</evidence>
<feature type="compositionally biased region" description="Basic and acidic residues" evidence="1">
    <location>
        <begin position="209"/>
        <end position="226"/>
    </location>
</feature>
<reference evidence="2" key="5">
    <citation type="journal article" date="2021" name="G3 (Bethesda)">
        <title>Aegilops tauschii genome assembly Aet v5.0 features greater sequence contiguity and improved annotation.</title>
        <authorList>
            <person name="Wang L."/>
            <person name="Zhu T."/>
            <person name="Rodriguez J.C."/>
            <person name="Deal K.R."/>
            <person name="Dubcovsky J."/>
            <person name="McGuire P.E."/>
            <person name="Lux T."/>
            <person name="Spannagl M."/>
            <person name="Mayer K.F.X."/>
            <person name="Baldrich P."/>
            <person name="Meyers B.C."/>
            <person name="Huo N."/>
            <person name="Gu Y.Q."/>
            <person name="Zhou H."/>
            <person name="Devos K.M."/>
            <person name="Bennetzen J.L."/>
            <person name="Unver T."/>
            <person name="Budak H."/>
            <person name="Gulick P.J."/>
            <person name="Galiba G."/>
            <person name="Kalapos B."/>
            <person name="Nelson D.R."/>
            <person name="Li P."/>
            <person name="You F.M."/>
            <person name="Luo M.C."/>
            <person name="Dvorak J."/>
        </authorList>
    </citation>
    <scope>NUCLEOTIDE SEQUENCE [LARGE SCALE GENOMIC DNA]</scope>
    <source>
        <strain evidence="2">cv. AL8/78</strain>
    </source>
</reference>
<proteinExistence type="predicted"/>
<feature type="region of interest" description="Disordered" evidence="1">
    <location>
        <begin position="1"/>
        <end position="74"/>
    </location>
</feature>
<feature type="compositionally biased region" description="Basic residues" evidence="1">
    <location>
        <begin position="8"/>
        <end position="35"/>
    </location>
</feature>
<evidence type="ECO:0000256" key="1">
    <source>
        <dbReference type="SAM" id="MobiDB-lite"/>
    </source>
</evidence>
<feature type="compositionally biased region" description="Basic and acidic residues" evidence="1">
    <location>
        <begin position="113"/>
        <end position="128"/>
    </location>
</feature>
<feature type="compositionally biased region" description="Basic and acidic residues" evidence="1">
    <location>
        <begin position="36"/>
        <end position="47"/>
    </location>
</feature>
<feature type="region of interest" description="Disordered" evidence="1">
    <location>
        <begin position="113"/>
        <end position="265"/>
    </location>
</feature>
<protein>
    <submittedName>
        <fullName evidence="2">Uncharacterized protein</fullName>
    </submittedName>
</protein>
<feature type="compositionally biased region" description="Polar residues" evidence="1">
    <location>
        <begin position="52"/>
        <end position="62"/>
    </location>
</feature>
<accession>A0A453B024</accession>
<evidence type="ECO:0000313" key="3">
    <source>
        <dbReference type="Proteomes" id="UP000015105"/>
    </source>
</evidence>
<dbReference type="Gramene" id="AET2Gv20318200.1">
    <property type="protein sequence ID" value="AET2Gv20318200.1"/>
    <property type="gene ID" value="AET2Gv20318200"/>
</dbReference>
<reference evidence="2" key="4">
    <citation type="submission" date="2019-03" db="UniProtKB">
        <authorList>
            <consortium name="EnsemblPlants"/>
        </authorList>
    </citation>
    <scope>IDENTIFICATION</scope>
</reference>
<name>A0A453B024_AEGTS</name>
<dbReference type="EnsemblPlants" id="AET2Gv20318200.1">
    <property type="protein sequence ID" value="AET2Gv20318200.1"/>
    <property type="gene ID" value="AET2Gv20318200"/>
</dbReference>
<reference evidence="2" key="3">
    <citation type="journal article" date="2017" name="Nature">
        <title>Genome sequence of the progenitor of the wheat D genome Aegilops tauschii.</title>
        <authorList>
            <person name="Luo M.C."/>
            <person name="Gu Y.Q."/>
            <person name="Puiu D."/>
            <person name="Wang H."/>
            <person name="Twardziok S.O."/>
            <person name="Deal K.R."/>
            <person name="Huo N."/>
            <person name="Zhu T."/>
            <person name="Wang L."/>
            <person name="Wang Y."/>
            <person name="McGuire P.E."/>
            <person name="Liu S."/>
            <person name="Long H."/>
            <person name="Ramasamy R.K."/>
            <person name="Rodriguez J.C."/>
            <person name="Van S.L."/>
            <person name="Yuan L."/>
            <person name="Wang Z."/>
            <person name="Xia Z."/>
            <person name="Xiao L."/>
            <person name="Anderson O.D."/>
            <person name="Ouyang S."/>
            <person name="Liang Y."/>
            <person name="Zimin A.V."/>
            <person name="Pertea G."/>
            <person name="Qi P."/>
            <person name="Bennetzen J.L."/>
            <person name="Dai X."/>
            <person name="Dawson M.W."/>
            <person name="Muller H.G."/>
            <person name="Kugler K."/>
            <person name="Rivarola-Duarte L."/>
            <person name="Spannagl M."/>
            <person name="Mayer K.F.X."/>
            <person name="Lu F.H."/>
            <person name="Bevan M.W."/>
            <person name="Leroy P."/>
            <person name="Li P."/>
            <person name="You F.M."/>
            <person name="Sun Q."/>
            <person name="Liu Z."/>
            <person name="Lyons E."/>
            <person name="Wicker T."/>
            <person name="Salzberg S.L."/>
            <person name="Devos K.M."/>
            <person name="Dvorak J."/>
        </authorList>
    </citation>
    <scope>NUCLEOTIDE SEQUENCE [LARGE SCALE GENOMIC DNA]</scope>
    <source>
        <strain evidence="2">cv. AL8/78</strain>
    </source>
</reference>
<feature type="compositionally biased region" description="Basic and acidic residues" evidence="1">
    <location>
        <begin position="183"/>
        <end position="192"/>
    </location>
</feature>
<organism evidence="2 3">
    <name type="scientific">Aegilops tauschii subsp. strangulata</name>
    <name type="common">Goatgrass</name>
    <dbReference type="NCBI Taxonomy" id="200361"/>
    <lineage>
        <taxon>Eukaryota</taxon>
        <taxon>Viridiplantae</taxon>
        <taxon>Streptophyta</taxon>
        <taxon>Embryophyta</taxon>
        <taxon>Tracheophyta</taxon>
        <taxon>Spermatophyta</taxon>
        <taxon>Magnoliopsida</taxon>
        <taxon>Liliopsida</taxon>
        <taxon>Poales</taxon>
        <taxon>Poaceae</taxon>
        <taxon>BOP clade</taxon>
        <taxon>Pooideae</taxon>
        <taxon>Triticodae</taxon>
        <taxon>Triticeae</taxon>
        <taxon>Triticinae</taxon>
        <taxon>Aegilops</taxon>
    </lineage>
</organism>
<reference evidence="3" key="1">
    <citation type="journal article" date="2014" name="Science">
        <title>Ancient hybridizations among the ancestral genomes of bread wheat.</title>
        <authorList>
            <consortium name="International Wheat Genome Sequencing Consortium,"/>
            <person name="Marcussen T."/>
            <person name="Sandve S.R."/>
            <person name="Heier L."/>
            <person name="Spannagl M."/>
            <person name="Pfeifer M."/>
            <person name="Jakobsen K.S."/>
            <person name="Wulff B.B."/>
            <person name="Steuernagel B."/>
            <person name="Mayer K.F."/>
            <person name="Olsen O.A."/>
        </authorList>
    </citation>
    <scope>NUCLEOTIDE SEQUENCE [LARGE SCALE GENOMIC DNA]</scope>
    <source>
        <strain evidence="3">cv. AL8/78</strain>
    </source>
</reference>
<reference evidence="3" key="2">
    <citation type="journal article" date="2017" name="Nat. Plants">
        <title>The Aegilops tauschii genome reveals multiple impacts of transposons.</title>
        <authorList>
            <person name="Zhao G."/>
            <person name="Zou C."/>
            <person name="Li K."/>
            <person name="Wang K."/>
            <person name="Li T."/>
            <person name="Gao L."/>
            <person name="Zhang X."/>
            <person name="Wang H."/>
            <person name="Yang Z."/>
            <person name="Liu X."/>
            <person name="Jiang W."/>
            <person name="Mao L."/>
            <person name="Kong X."/>
            <person name="Jiao Y."/>
            <person name="Jia J."/>
        </authorList>
    </citation>
    <scope>NUCLEOTIDE SEQUENCE [LARGE SCALE GENOMIC DNA]</scope>
    <source>
        <strain evidence="3">cv. AL8/78</strain>
    </source>
</reference>
<sequence>MGTTGQPGHRHGTRNYKKERRPPRSHKRHHHHRLPRTGDSDFTIELHHRIHSANSRRSNDGTCQADGHTRKQPTTLTLTTSITREICRTCADRALRKRPSSACHPHHLDSLHRSSDFKTTKQPMEGHLKHTWKNRLPKSTPRPELLSMPSSLPKQKPAPHLSKPRGEDAAIHRFPSRSCLQDDAPKEEKDAKTPPSPDPVDPTFPFEAKAMERRSTPPRRLFQERLRHPRASPSPAPMKIGTRIPPRVASTAYCHRPPPTNNHPS</sequence>
<keyword evidence="3" id="KW-1185">Reference proteome</keyword>
<feature type="compositionally biased region" description="Pro residues" evidence="1">
    <location>
        <begin position="256"/>
        <end position="265"/>
    </location>
</feature>
<dbReference type="AlphaFoldDB" id="A0A453B024"/>
<dbReference type="Proteomes" id="UP000015105">
    <property type="component" value="Chromosome 2D"/>
</dbReference>